<feature type="transmembrane region" description="Helical" evidence="10">
    <location>
        <begin position="12"/>
        <end position="33"/>
    </location>
</feature>
<comment type="similarity">
    <text evidence="3">Belongs to the peroxin-22 family.</text>
</comment>
<dbReference type="AlphaFoldDB" id="A0A1Q3AAM3"/>
<evidence type="ECO:0000313" key="12">
    <source>
        <dbReference type="Proteomes" id="UP000187013"/>
    </source>
</evidence>
<evidence type="ECO:0000256" key="7">
    <source>
        <dbReference type="ARBA" id="ARBA00022989"/>
    </source>
</evidence>
<evidence type="ECO:0000256" key="5">
    <source>
        <dbReference type="ARBA" id="ARBA00022593"/>
    </source>
</evidence>
<proteinExistence type="inferred from homology"/>
<evidence type="ECO:0000256" key="9">
    <source>
        <dbReference type="ARBA" id="ARBA00023140"/>
    </source>
</evidence>
<keyword evidence="9" id="KW-0576">Peroxisome</keyword>
<dbReference type="InterPro" id="IPR024359">
    <property type="entry name" value="Peroxin-22"/>
</dbReference>
<name>A0A1Q3AAM3_ZYGRO</name>
<sequence>MAQRKSRGALQWIRTAGAAAIVAAGIGTAIYLWTQSSSQSQTDDNQGKSVPKTKGPSKAIIITESVAREEGINWINLLQEDVVLLVPPGVSFLEDRAGEESPAHRYKIIRCDTLMGLWSCVKHLQKEQLLYVEEEIANELPSDLTRYVKKLISCTSSQQLKASCV</sequence>
<evidence type="ECO:0000256" key="10">
    <source>
        <dbReference type="SAM" id="Phobius"/>
    </source>
</evidence>
<reference evidence="11 12" key="1">
    <citation type="submission" date="2016-08" db="EMBL/GenBank/DDBJ databases">
        <title>Draft genome sequence of allopolyploid Zygosaccharomyces rouxii.</title>
        <authorList>
            <person name="Watanabe J."/>
            <person name="Uehara K."/>
            <person name="Mogi Y."/>
            <person name="Tsukioka Y."/>
        </authorList>
    </citation>
    <scope>NUCLEOTIDE SEQUENCE [LARGE SCALE GENOMIC DNA]</scope>
    <source>
        <strain evidence="11 12">NBRC 110957</strain>
    </source>
</reference>
<comment type="caution">
    <text evidence="11">The sequence shown here is derived from an EMBL/GenBank/DDBJ whole genome shotgun (WGS) entry which is preliminary data.</text>
</comment>
<dbReference type="EMBL" id="BDGX01000035">
    <property type="protein sequence ID" value="GAV52745.1"/>
    <property type="molecule type" value="Genomic_DNA"/>
</dbReference>
<protein>
    <recommendedName>
        <fullName evidence="4">Peroxisome assembly protein 22</fullName>
    </recommendedName>
</protein>
<evidence type="ECO:0000256" key="1">
    <source>
        <dbReference type="ARBA" id="ARBA00003659"/>
    </source>
</evidence>
<evidence type="ECO:0000256" key="8">
    <source>
        <dbReference type="ARBA" id="ARBA00023136"/>
    </source>
</evidence>
<keyword evidence="7 10" id="KW-1133">Transmembrane helix</keyword>
<dbReference type="GO" id="GO:0007031">
    <property type="term" value="P:peroxisome organization"/>
    <property type="evidence" value="ECO:0007669"/>
    <property type="project" value="UniProtKB-KW"/>
</dbReference>
<accession>A0A1Q3AAM3</accession>
<dbReference type="Gene3D" id="3.40.50.11730">
    <property type="entry name" value="Peroxisome assembly protein 22"/>
    <property type="match status" value="1"/>
</dbReference>
<comment type="function">
    <text evidence="1">Involved in peroxisome biogenesis.</text>
</comment>
<evidence type="ECO:0000256" key="4">
    <source>
        <dbReference type="ARBA" id="ARBA00018967"/>
    </source>
</evidence>
<dbReference type="InterPro" id="IPR038613">
    <property type="entry name" value="Peroxin-22_C_sf"/>
</dbReference>
<comment type="subcellular location">
    <subcellularLocation>
        <location evidence="2">Peroxisome membrane</location>
        <topology evidence="2">Single-pass membrane protein</topology>
    </subcellularLocation>
</comment>
<keyword evidence="8 10" id="KW-0472">Membrane</keyword>
<dbReference type="GO" id="GO:0005778">
    <property type="term" value="C:peroxisomal membrane"/>
    <property type="evidence" value="ECO:0007669"/>
    <property type="project" value="UniProtKB-SubCell"/>
</dbReference>
<gene>
    <name evidence="11" type="ORF">ZYGR_0AI00270</name>
</gene>
<evidence type="ECO:0000256" key="6">
    <source>
        <dbReference type="ARBA" id="ARBA00022692"/>
    </source>
</evidence>
<organism evidence="11 12">
    <name type="scientific">Zygosaccharomyces rouxii</name>
    <dbReference type="NCBI Taxonomy" id="4956"/>
    <lineage>
        <taxon>Eukaryota</taxon>
        <taxon>Fungi</taxon>
        <taxon>Dikarya</taxon>
        <taxon>Ascomycota</taxon>
        <taxon>Saccharomycotina</taxon>
        <taxon>Saccharomycetes</taxon>
        <taxon>Saccharomycetales</taxon>
        <taxon>Saccharomycetaceae</taxon>
        <taxon>Zygosaccharomyces</taxon>
    </lineage>
</organism>
<dbReference type="Pfam" id="PF12827">
    <property type="entry name" value="Peroxin-22"/>
    <property type="match status" value="1"/>
</dbReference>
<keyword evidence="5" id="KW-0962">Peroxisome biogenesis</keyword>
<dbReference type="Proteomes" id="UP000187013">
    <property type="component" value="Unassembled WGS sequence"/>
</dbReference>
<dbReference type="OrthoDB" id="4036401at2759"/>
<evidence type="ECO:0000256" key="3">
    <source>
        <dbReference type="ARBA" id="ARBA00009642"/>
    </source>
</evidence>
<evidence type="ECO:0000313" key="11">
    <source>
        <dbReference type="EMBL" id="GAV52745.1"/>
    </source>
</evidence>
<keyword evidence="6 10" id="KW-0812">Transmembrane</keyword>
<evidence type="ECO:0000256" key="2">
    <source>
        <dbReference type="ARBA" id="ARBA00004549"/>
    </source>
</evidence>